<organism evidence="2 3">
    <name type="scientific">Senna tora</name>
    <dbReference type="NCBI Taxonomy" id="362788"/>
    <lineage>
        <taxon>Eukaryota</taxon>
        <taxon>Viridiplantae</taxon>
        <taxon>Streptophyta</taxon>
        <taxon>Embryophyta</taxon>
        <taxon>Tracheophyta</taxon>
        <taxon>Spermatophyta</taxon>
        <taxon>Magnoliopsida</taxon>
        <taxon>eudicotyledons</taxon>
        <taxon>Gunneridae</taxon>
        <taxon>Pentapetalae</taxon>
        <taxon>rosids</taxon>
        <taxon>fabids</taxon>
        <taxon>Fabales</taxon>
        <taxon>Fabaceae</taxon>
        <taxon>Caesalpinioideae</taxon>
        <taxon>Cassia clade</taxon>
        <taxon>Senna</taxon>
    </lineage>
</organism>
<gene>
    <name evidence="2" type="ORF">G2W53_001075</name>
</gene>
<feature type="region of interest" description="Disordered" evidence="1">
    <location>
        <begin position="201"/>
        <end position="224"/>
    </location>
</feature>
<dbReference type="Proteomes" id="UP000634136">
    <property type="component" value="Unassembled WGS sequence"/>
</dbReference>
<keyword evidence="3" id="KW-1185">Reference proteome</keyword>
<sequence>MLDPIRSWETQFVTQRRQGRDLHLPNHINRRFSNLQFFLFRDRSEDYKKRPSLDALDTFEAREELAACQKAHSDLLREAQRFDGRHGENQVLKASLAQAQQKFPVYRRTPKGRVREVTSLRDRLKEAILKAEEGESQAMSWLRAQLVAKKIALVGAKFQNLEGDISRIRLSMNMLRARKDEVAQESLEDTEVALKSLEDGRDEVVQESLEDTEVAQKSPEDGWV</sequence>
<evidence type="ECO:0000256" key="1">
    <source>
        <dbReference type="SAM" id="MobiDB-lite"/>
    </source>
</evidence>
<proteinExistence type="predicted"/>
<comment type="caution">
    <text evidence="2">The sequence shown here is derived from an EMBL/GenBank/DDBJ whole genome shotgun (WGS) entry which is preliminary data.</text>
</comment>
<name>A0A835CL64_9FABA</name>
<evidence type="ECO:0000313" key="3">
    <source>
        <dbReference type="Proteomes" id="UP000634136"/>
    </source>
</evidence>
<evidence type="ECO:0000313" key="2">
    <source>
        <dbReference type="EMBL" id="KAF7844170.1"/>
    </source>
</evidence>
<accession>A0A835CL64</accession>
<dbReference type="AlphaFoldDB" id="A0A835CL64"/>
<protein>
    <submittedName>
        <fullName evidence="2">Uncharacterized protein</fullName>
    </submittedName>
</protein>
<dbReference type="EMBL" id="JAAIUW010000001">
    <property type="protein sequence ID" value="KAF7844170.1"/>
    <property type="molecule type" value="Genomic_DNA"/>
</dbReference>
<reference evidence="2" key="1">
    <citation type="submission" date="2020-09" db="EMBL/GenBank/DDBJ databases">
        <title>Genome-Enabled Discovery of Anthraquinone Biosynthesis in Senna tora.</title>
        <authorList>
            <person name="Kang S.-H."/>
            <person name="Pandey R.P."/>
            <person name="Lee C.-M."/>
            <person name="Sim J.-S."/>
            <person name="Jeong J.-T."/>
            <person name="Choi B.-S."/>
            <person name="Jung M."/>
            <person name="Ginzburg D."/>
            <person name="Zhao K."/>
            <person name="Won S.Y."/>
            <person name="Oh T.-J."/>
            <person name="Yu Y."/>
            <person name="Kim N.-H."/>
            <person name="Lee O.R."/>
            <person name="Lee T.-H."/>
            <person name="Bashyal P."/>
            <person name="Kim T.-S."/>
            <person name="Lee W.-H."/>
            <person name="Kawkins C."/>
            <person name="Kim C.-K."/>
            <person name="Kim J.S."/>
            <person name="Ahn B.O."/>
            <person name="Rhee S.Y."/>
            <person name="Sohng J.K."/>
        </authorList>
    </citation>
    <scope>NUCLEOTIDE SEQUENCE</scope>
    <source>
        <tissue evidence="2">Leaf</tissue>
    </source>
</reference>